<comment type="similarity">
    <text evidence="1">Belongs to the UPF0597 family.</text>
</comment>
<dbReference type="InterPro" id="IPR021144">
    <property type="entry name" value="UPF0597"/>
</dbReference>
<dbReference type="HAMAP" id="MF_01845">
    <property type="entry name" value="UPF0597"/>
    <property type="match status" value="1"/>
</dbReference>
<dbReference type="PANTHER" id="PTHR30501:SF2">
    <property type="entry name" value="UPF0597 PROTEIN YHAM"/>
    <property type="match status" value="1"/>
</dbReference>
<feature type="domain" description="Serine dehydratase-like alpha subunit" evidence="2">
    <location>
        <begin position="87"/>
        <end position="417"/>
    </location>
</feature>
<reference evidence="3 4" key="1">
    <citation type="submission" date="2019-12" db="EMBL/GenBank/DDBJ databases">
        <authorList>
            <person name="Yang R."/>
        </authorList>
    </citation>
    <scope>NUCLEOTIDE SEQUENCE [LARGE SCALE GENOMIC DNA]</scope>
    <source>
        <strain evidence="3 4">DONG20-135</strain>
    </source>
</reference>
<dbReference type="Proteomes" id="UP000434036">
    <property type="component" value="Unassembled WGS sequence"/>
</dbReference>
<dbReference type="PIRSF" id="PIRSF006054">
    <property type="entry name" value="UCP006054"/>
    <property type="match status" value="1"/>
</dbReference>
<accession>A0A6N8U7N0</accession>
<protein>
    <recommendedName>
        <fullName evidence="1">UPF0597 protein GSF08_07795</fullName>
    </recommendedName>
</protein>
<gene>
    <name evidence="3" type="ORF">GSF08_07795</name>
</gene>
<evidence type="ECO:0000313" key="3">
    <source>
        <dbReference type="EMBL" id="MXQ73840.1"/>
    </source>
</evidence>
<dbReference type="EMBL" id="WUUQ01000002">
    <property type="protein sequence ID" value="MXQ73840.1"/>
    <property type="molecule type" value="Genomic_DNA"/>
</dbReference>
<evidence type="ECO:0000259" key="2">
    <source>
        <dbReference type="Pfam" id="PF03313"/>
    </source>
</evidence>
<dbReference type="GO" id="GO:0019450">
    <property type="term" value="P:L-cysteine catabolic process to pyruvate"/>
    <property type="evidence" value="ECO:0007669"/>
    <property type="project" value="TreeGrafter"/>
</dbReference>
<organism evidence="3 4">
    <name type="scientific">Copranaerobaculum intestinale</name>
    <dbReference type="NCBI Taxonomy" id="2692629"/>
    <lineage>
        <taxon>Bacteria</taxon>
        <taxon>Bacillati</taxon>
        <taxon>Bacillota</taxon>
        <taxon>Erysipelotrichia</taxon>
        <taxon>Erysipelotrichales</taxon>
        <taxon>Erysipelotrichaceae</taxon>
        <taxon>Copranaerobaculum</taxon>
    </lineage>
</organism>
<evidence type="ECO:0000256" key="1">
    <source>
        <dbReference type="HAMAP-Rule" id="MF_01845"/>
    </source>
</evidence>
<dbReference type="InterPro" id="IPR005130">
    <property type="entry name" value="Ser_deHydtase-like_asu"/>
</dbReference>
<proteinExistence type="inferred from homology"/>
<reference evidence="3 4" key="2">
    <citation type="submission" date="2020-01" db="EMBL/GenBank/DDBJ databases">
        <title>Clostridiaceae sp. nov. isolated from the gut of human by culturomics.</title>
        <authorList>
            <person name="Chang Y."/>
        </authorList>
    </citation>
    <scope>NUCLEOTIDE SEQUENCE [LARGE SCALE GENOMIC DNA]</scope>
    <source>
        <strain evidence="3 4">DONG20-135</strain>
    </source>
</reference>
<sequence length="425" mass="45687">MERHQEENYKNILREELVLALGCTEPIAIAYGCAIAKETLGYLPERIKVSCSGNIIKNVKGVVVPNSGGAKGVEAAAILGTIAGCSEKKLEVIEAVKPEDVQLMNKLLAERYCTVELLEGIPGLSILVEAFGHSDKVVVEIQHTHTNVTRILKNDEILLNNQCAEDDFHTPLTDRKCLNIKDIYEFAKHGDISDIVPLLEEQIHYNMEIAEEGIHNAYGAQVGKTLLDTTNDPVNEAIAYAAAASDARMDGCTRAVMSNSGSGNQGITASVPVIIYARHKKAAYEELLRALVFSNLVTVRIKTGIGRLSAYCGAVCAATASVATFTYLDQGTLCEIEDTIINNLGSISGMVCDGAKPSCAAKIASALYSGVIAQKMAMNHHVFQPDTGIVAKGIEATIDAIGHLGNVGMRETDNCILHMMIDQED</sequence>
<dbReference type="AlphaFoldDB" id="A0A6N8U7N0"/>
<name>A0A6N8U7N0_9FIRM</name>
<dbReference type="PANTHER" id="PTHR30501">
    <property type="entry name" value="UPF0597 PROTEIN YHAM"/>
    <property type="match status" value="1"/>
</dbReference>
<dbReference type="RefSeq" id="WP_160625246.1">
    <property type="nucleotide sequence ID" value="NZ_WUUQ01000002.1"/>
</dbReference>
<comment type="caution">
    <text evidence="3">The sequence shown here is derived from an EMBL/GenBank/DDBJ whole genome shotgun (WGS) entry which is preliminary data.</text>
</comment>
<dbReference type="GO" id="GO:0080146">
    <property type="term" value="F:L-cysteine desulfhydrase activity"/>
    <property type="evidence" value="ECO:0007669"/>
    <property type="project" value="TreeGrafter"/>
</dbReference>
<keyword evidence="4" id="KW-1185">Reference proteome</keyword>
<evidence type="ECO:0000313" key="4">
    <source>
        <dbReference type="Proteomes" id="UP000434036"/>
    </source>
</evidence>
<dbReference type="Pfam" id="PF03313">
    <property type="entry name" value="SDH_alpha"/>
    <property type="match status" value="1"/>
</dbReference>